<dbReference type="EMBL" id="CAICTM010000483">
    <property type="protein sequence ID" value="CAB9511424.1"/>
    <property type="molecule type" value="Genomic_DNA"/>
</dbReference>
<feature type="compositionally biased region" description="Low complexity" evidence="4">
    <location>
        <begin position="844"/>
        <end position="854"/>
    </location>
</feature>
<feature type="region of interest" description="Disordered" evidence="4">
    <location>
        <begin position="1113"/>
        <end position="1146"/>
    </location>
</feature>
<dbReference type="InterPro" id="IPR037516">
    <property type="entry name" value="Tripartite_DENN"/>
</dbReference>
<feature type="compositionally biased region" description="Polar residues" evidence="4">
    <location>
        <begin position="2217"/>
        <end position="2227"/>
    </location>
</feature>
<dbReference type="GO" id="GO:0032483">
    <property type="term" value="P:regulation of Rab protein signal transduction"/>
    <property type="evidence" value="ECO:0007669"/>
    <property type="project" value="TreeGrafter"/>
</dbReference>
<feature type="region of interest" description="Disordered" evidence="4">
    <location>
        <begin position="1007"/>
        <end position="1052"/>
    </location>
</feature>
<feature type="compositionally biased region" description="Basic and acidic residues" evidence="4">
    <location>
        <begin position="191"/>
        <end position="209"/>
    </location>
</feature>
<feature type="compositionally biased region" description="Low complexity" evidence="4">
    <location>
        <begin position="566"/>
        <end position="579"/>
    </location>
</feature>
<proteinExistence type="predicted"/>
<feature type="compositionally biased region" description="Low complexity" evidence="4">
    <location>
        <begin position="498"/>
        <end position="526"/>
    </location>
</feature>
<dbReference type="PROSITE" id="PS00678">
    <property type="entry name" value="WD_REPEATS_1"/>
    <property type="match status" value="2"/>
</dbReference>
<feature type="compositionally biased region" description="Basic and acidic residues" evidence="4">
    <location>
        <begin position="1127"/>
        <end position="1136"/>
    </location>
</feature>
<evidence type="ECO:0000256" key="3">
    <source>
        <dbReference type="PROSITE-ProRule" id="PRU00221"/>
    </source>
</evidence>
<evidence type="ECO:0000313" key="7">
    <source>
        <dbReference type="Proteomes" id="UP001153069"/>
    </source>
</evidence>
<dbReference type="Gene3D" id="2.130.10.10">
    <property type="entry name" value="YVTN repeat-like/Quinoprotein amine dehydrogenase"/>
    <property type="match status" value="2"/>
</dbReference>
<feature type="compositionally biased region" description="Polar residues" evidence="4">
    <location>
        <begin position="1962"/>
        <end position="1981"/>
    </location>
</feature>
<dbReference type="SUPFAM" id="SSF50978">
    <property type="entry name" value="WD40 repeat-like"/>
    <property type="match status" value="1"/>
</dbReference>
<gene>
    <name evidence="6" type="ORF">SEMRO_484_G152240.1</name>
</gene>
<dbReference type="InterPro" id="IPR036322">
    <property type="entry name" value="WD40_repeat_dom_sf"/>
</dbReference>
<keyword evidence="1 3" id="KW-0853">WD repeat</keyword>
<dbReference type="InterPro" id="IPR005113">
    <property type="entry name" value="uDENN_dom"/>
</dbReference>
<evidence type="ECO:0000313" key="6">
    <source>
        <dbReference type="EMBL" id="CAB9511424.1"/>
    </source>
</evidence>
<dbReference type="PRINTS" id="PR00320">
    <property type="entry name" value="GPROTEINBRPT"/>
</dbReference>
<dbReference type="PROSITE" id="PS50082">
    <property type="entry name" value="WD_REPEATS_2"/>
    <property type="match status" value="4"/>
</dbReference>
<dbReference type="OrthoDB" id="75250at2759"/>
<dbReference type="SMART" id="SM00320">
    <property type="entry name" value="WD40"/>
    <property type="match status" value="7"/>
</dbReference>
<feature type="compositionally biased region" description="Basic and acidic residues" evidence="4">
    <location>
        <begin position="317"/>
        <end position="326"/>
    </location>
</feature>
<feature type="region of interest" description="Disordered" evidence="4">
    <location>
        <begin position="395"/>
        <end position="526"/>
    </location>
</feature>
<feature type="region of interest" description="Disordered" evidence="4">
    <location>
        <begin position="1962"/>
        <end position="2004"/>
    </location>
</feature>
<organism evidence="6 7">
    <name type="scientific">Seminavis robusta</name>
    <dbReference type="NCBI Taxonomy" id="568900"/>
    <lineage>
        <taxon>Eukaryota</taxon>
        <taxon>Sar</taxon>
        <taxon>Stramenopiles</taxon>
        <taxon>Ochrophyta</taxon>
        <taxon>Bacillariophyta</taxon>
        <taxon>Bacillariophyceae</taxon>
        <taxon>Bacillariophycidae</taxon>
        <taxon>Naviculales</taxon>
        <taxon>Naviculaceae</taxon>
        <taxon>Seminavis</taxon>
    </lineage>
</organism>
<feature type="compositionally biased region" description="Low complexity" evidence="4">
    <location>
        <begin position="172"/>
        <end position="188"/>
    </location>
</feature>
<feature type="compositionally biased region" description="Low complexity" evidence="4">
    <location>
        <begin position="658"/>
        <end position="670"/>
    </location>
</feature>
<feature type="repeat" description="WD" evidence="3">
    <location>
        <begin position="2792"/>
        <end position="2834"/>
    </location>
</feature>
<dbReference type="PROSITE" id="PS50294">
    <property type="entry name" value="WD_REPEATS_REGION"/>
    <property type="match status" value="2"/>
</dbReference>
<comment type="caution">
    <text evidence="6">The sequence shown here is derived from an EMBL/GenBank/DDBJ whole genome shotgun (WGS) entry which is preliminary data.</text>
</comment>
<feature type="compositionally biased region" description="Polar residues" evidence="4">
    <location>
        <begin position="832"/>
        <end position="843"/>
    </location>
</feature>
<sequence length="2980" mass="321607">MSSHHQQRPSSSSSSSAMPPRSSARSSFSSLSGGAANATTNGGGGVNRRRSPSPQQLARSRRTSTTGSTASSTGSTNSSVSSVLSNLKFGRSSSPSGSVTGGHKPWHNSDELEMLPTRNMQHQTSARTTRVDLSLQGGTAKARSRSSSSDREEDEYDKYGFSDCYPKQHHPTTAQAQSTTSTTSTTSTEGTPKKDDAYARYLQQRDKTSYARSSSFTGNSTTNGHGDTTNNNTSATTATSASSITSTAAMPRRTSSNPTRPPMRPNNTDTIMEPEEDSAITSARNMRAKRLAQQKVASREADLRLQSHNPAVQAYLARKEKEREHTTTTTATSSQYSRKPKHDDDDDNKEEKRDEPSYSARQNRPPTASRRPTHQQQPKAVQVQSNMTTYTYQFQPQQASSSSDNAATSDANNTTSVTRARRLLQSSAAAASPSSSFQDEFTKKEQPPTTTTRRSAPSTILSNTTTTASDVKTSHSRNNSAGSTSSYSSLKPQPFVRTSSAPHTASNTTTTTHGRSSSSGSIGHYQSSIPSAWENYSKDAGIPPRASATTSMINAVADPPRIQRKTSSPRTSTNSNTDTIHNNSTYSDCSVTRARRLLSEGKERHSNTNTPLMNTTTTTTNTPPAASLARPPSAAGRSSSANSRSVSTPSMDAARRTSSGGSSNNHDNNNTAVTTIPRPLQSIQMGQDDWSVRVCVISAVDFPVHVVPNMPLSPVLKIGLVSMMPNGKERLLREIDRKGLGAVSEQMRCTTTKLLSKRDNGAVEFHEELRWDNVALKQQTQGDSSYLALAVELCARGVLRPANLHESPPPPVLSSPSSKGFSPLRARAGTPQGRQSPESLQDVNNPNNAAAAAPVRPGGRIVNMFRKSGRKGKTDSAAMESAQAAAAVAKLLVEGSTSPMTPGPAMTSPSGALNAPPPPVTGQQGGRTTSSSSSVPTPQEWDVTLRAQPETSSSSDSVVMTDDIRLGSLIIPLTEMDDLKRLLRDRSQPARLEKWFEVQNMNAAVMNASNTTPNSASSPRQWLRGSDRGADGGGSAPGSRSQSPNISGRARRNPSILLELSLYAPEVLDDSEDEMDEDDMEEEADSAPRSVPVAKSFAKRTTMQVRHQLQLQSRNAAMNAANNSKSPTRDSRDEAKQASQARSQDPVLEPGIIDFISVVGARDIGDQKQDDGSKGWVQSTPECCVLEQFPPTEDFHLHQNRNRSARLPQKVEWFCFPDGVKLWRGTQPPSASDFLSQQQQQQVSPIMTPSQIMVSEAESTSLALFDAYLNCTTSFNWFVIASNSDDYGSHTQKTYGAVIRFYVPAPMGIDPTQDDFAQTLMGGVREEEDEESDMWLDPNPEQEQPRGMFGGKGGKKEKKRLWVPIGICVTASLPIVGIMEAVLMRCCEMLASRPKIVPTEKNKIHNMIQRHLANLILNFQKPKAGAVNCSVPFLLGEPVQVRLPPRSGLPPLPHGNAVASVCRLLGPEGFIFVLAALLTESKILLHSHNPANCAMVAEVMTALIYPFCWSLPYIPVLPMGMLEFIEAPLSYLLGIPSCCLEQNMVDPMVLDDVVVVDLDTGFSSPNWKTTTTKYKSPTPLPSLVASNISRAVYRLLRALENEHEFGERHSHAVSNASDRLPRIQPESKAEREFRIAIALEMGGLVRGYQDCLVFVSTSQPVFNREKFLKRAPALFIEEPSGGAIGSRANKVKTNRRILSSRSKRFLSILVNCQHFHQFLEMLRSEECAFFHEVMEMWIKGDESSKNSEGSVFESSSSFDHTRAIGHLSKSLQTLEDKVSTFEVTQIHSNKPNGSNPEDDVLQDEDYQVLSRDCRFPRNLLQQIDLGANSADQDSDAANAASKSSQNQGVHHASLSVQYLVELEKNPWRYRNMFDISVPKAEGAEPTPVSEIIAGNQSVLVREKLKLSDALGERKFRAWKMSRDQMGEEGDPSAGNSVEDSLMKPGDFGTSLDLASLMTSATEDTFSETSSQSSLANASINSRGAAGNPRSSLTPEQQRVANAKDRDVLRRCLEKAYAAKPSQQQDSQAMSDIFTHHGRDLVAEAEVALRNPSAQHFLLSLLSKRSKLDEQQKQLQSRGSTERRNSRRLSNANSISSSRLEPIAFECVVRLCCAMLDSCMETKDYEPAYLLLCHTAGLFTLQPESMNDTGLNNDGNADDGAGSVPQPMYMTARIGLHPLFADLGLWQKVMSLHLAEKQSSLAASDRLPNDKSDRVSSGGDSLQSLSRSESFENDLPSSNDDDKQYEAAVATLYEMLGYGIPAEELARFATKVSQSQGWFGPGSERGQSLLLLARRLSMRRELAENGGVAPGETGDLDIMRNRTNTEDSKEMMMERDLIESSRIDDDDDDEIEYEILEVGWCHPAAPPAATAAGAKGSSTASNSTASSVALRGGGQQTEYMNRSAVTALATFGPSVVVSGGLDGGVFLAHTAPRNEDDRADLSSSNHPSAVVRGIHLDWGSSGSRAIPGSTVVSSADGEYGVGAVSCLAAATGAGGHHHRTQASSQATKDVLGLMDDEDMIREMEDSRVIAGTTCGDLRIWSVKDVYAAIYAAHSGEDGGGGDSHRTAHPSDASSSFIPATPTRRRLGGSTTSESGGTGGSNNPFNRLKFSLRGRALSGHRGGVTCVDVPSHVYRPDSVVTGGADGLIKLWSLRTSTVGRRDHTSFVTTASSGSSAGQLGRRLAANRGGDALSVLSGHGGRILCVKTAWHGDRLLSGGADRTIRIWDMMSGSSGGGTTALSGSSDAACLHTLSGHFGWVTHVQYWGPNTIVSGSTDRSIALWDPRVRNSPLFVLRHHHAPISDIMVGSRTDPLMVSAASDGSVTTWDFRSLSGAAAALQQQNESNNTTGADPPSAAGSKHCKVVRHPAAIMNLSGPSDRLSLARSGPVMLSRGDRLHKRTVLSAGSDAMMREWDISTGRLLKEWNSGHCDALSSLTSVATASSNTLLGVGSEPEGQSSVGGTITSSWDGTIRMRKRVSKRYR</sequence>
<dbReference type="Pfam" id="PF00400">
    <property type="entry name" value="WD40"/>
    <property type="match status" value="3"/>
</dbReference>
<dbReference type="InterPro" id="IPR020472">
    <property type="entry name" value="WD40_PAC1"/>
</dbReference>
<dbReference type="InterPro" id="IPR043153">
    <property type="entry name" value="DENN_C"/>
</dbReference>
<dbReference type="PANTHER" id="PTHR12296">
    <property type="entry name" value="DENN DOMAIN-CONTAINING PROTEIN 4"/>
    <property type="match status" value="1"/>
</dbReference>
<feature type="compositionally biased region" description="Low complexity" evidence="4">
    <location>
        <begin position="447"/>
        <end position="459"/>
    </location>
</feature>
<dbReference type="GO" id="GO:0031410">
    <property type="term" value="C:cytoplasmic vesicle"/>
    <property type="evidence" value="ECO:0007669"/>
    <property type="project" value="TreeGrafter"/>
</dbReference>
<dbReference type="SMART" id="SM00799">
    <property type="entry name" value="DENN"/>
    <property type="match status" value="1"/>
</dbReference>
<feature type="compositionally biased region" description="Low complexity" evidence="4">
    <location>
        <begin position="607"/>
        <end position="650"/>
    </location>
</feature>
<feature type="repeat" description="WD" evidence="3">
    <location>
        <begin position="2615"/>
        <end position="2659"/>
    </location>
</feature>
<dbReference type="PANTHER" id="PTHR12296:SF21">
    <property type="entry name" value="DENN DOMAIN-CONTAINING PROTEIN 3"/>
    <property type="match status" value="1"/>
</dbReference>
<evidence type="ECO:0000256" key="4">
    <source>
        <dbReference type="SAM" id="MobiDB-lite"/>
    </source>
</evidence>
<feature type="compositionally biased region" description="Low complexity" evidence="4">
    <location>
        <begin position="476"/>
        <end position="489"/>
    </location>
</feature>
<feature type="compositionally biased region" description="Low complexity" evidence="4">
    <location>
        <begin position="63"/>
        <end position="86"/>
    </location>
</feature>
<dbReference type="InterPro" id="IPR001194">
    <property type="entry name" value="cDENN_dom"/>
</dbReference>
<dbReference type="InterPro" id="IPR051696">
    <property type="entry name" value="DENN_Domain_GEFs"/>
</dbReference>
<feature type="region of interest" description="Disordered" evidence="4">
    <location>
        <begin position="2555"/>
        <end position="2603"/>
    </location>
</feature>
<evidence type="ECO:0000256" key="1">
    <source>
        <dbReference type="ARBA" id="ARBA00022574"/>
    </source>
</evidence>
<dbReference type="PROSITE" id="PS50211">
    <property type="entry name" value="DENN"/>
    <property type="match status" value="1"/>
</dbReference>
<feature type="domain" description="UDENN" evidence="5">
    <location>
        <begin position="1163"/>
        <end position="1732"/>
    </location>
</feature>
<feature type="compositionally biased region" description="Polar residues" evidence="4">
    <location>
        <begin position="374"/>
        <end position="383"/>
    </location>
</feature>
<feature type="compositionally biased region" description="Basic and acidic residues" evidence="4">
    <location>
        <begin position="597"/>
        <end position="606"/>
    </location>
</feature>
<feature type="compositionally biased region" description="Polar residues" evidence="4">
    <location>
        <begin position="580"/>
        <end position="590"/>
    </location>
</feature>
<dbReference type="InterPro" id="IPR001680">
    <property type="entry name" value="WD40_rpt"/>
</dbReference>
<feature type="compositionally biased region" description="Polar residues" evidence="4">
    <location>
        <begin position="1988"/>
        <end position="1999"/>
    </location>
</feature>
<evidence type="ECO:0000256" key="2">
    <source>
        <dbReference type="ARBA" id="ARBA00022737"/>
    </source>
</evidence>
<dbReference type="InterPro" id="IPR015943">
    <property type="entry name" value="WD40/YVTN_repeat-like_dom_sf"/>
</dbReference>
<feature type="compositionally biased region" description="Low complexity" evidence="4">
    <location>
        <begin position="213"/>
        <end position="258"/>
    </location>
</feature>
<dbReference type="Proteomes" id="UP001153069">
    <property type="component" value="Unassembled WGS sequence"/>
</dbReference>
<feature type="compositionally biased region" description="Low complexity" evidence="4">
    <location>
        <begin position="426"/>
        <end position="436"/>
    </location>
</feature>
<accession>A0A9N8E293</accession>
<feature type="region of interest" description="Disordered" evidence="4">
    <location>
        <begin position="805"/>
        <end position="861"/>
    </location>
</feature>
<dbReference type="Gene3D" id="3.40.50.11500">
    <property type="match status" value="1"/>
</dbReference>
<feature type="compositionally biased region" description="Low complexity" evidence="4">
    <location>
        <begin position="1"/>
        <end position="40"/>
    </location>
</feature>
<feature type="repeat" description="WD" evidence="3">
    <location>
        <begin position="2750"/>
        <end position="2781"/>
    </location>
</feature>
<feature type="region of interest" description="Disordered" evidence="4">
    <location>
        <begin position="2068"/>
        <end position="2092"/>
    </location>
</feature>
<dbReference type="InterPro" id="IPR019775">
    <property type="entry name" value="WD40_repeat_CS"/>
</dbReference>
<feature type="compositionally biased region" description="Acidic residues" evidence="4">
    <location>
        <begin position="1072"/>
        <end position="1085"/>
    </location>
</feature>
<feature type="region of interest" description="Disordered" evidence="4">
    <location>
        <begin position="2201"/>
        <end position="2241"/>
    </location>
</feature>
<keyword evidence="7" id="KW-1185">Reference proteome</keyword>
<keyword evidence="2" id="KW-0677">Repeat</keyword>
<feature type="region of interest" description="Disordered" evidence="4">
    <location>
        <begin position="1072"/>
        <end position="1092"/>
    </location>
</feature>
<feature type="compositionally biased region" description="Low complexity" evidence="4">
    <location>
        <begin position="926"/>
        <end position="939"/>
    </location>
</feature>
<dbReference type="Pfam" id="PF03456">
    <property type="entry name" value="uDENN"/>
    <property type="match status" value="1"/>
</dbReference>
<dbReference type="Pfam" id="PF02141">
    <property type="entry name" value="DENN"/>
    <property type="match status" value="1"/>
</dbReference>
<feature type="compositionally biased region" description="Polar residues" evidence="4">
    <location>
        <begin position="460"/>
        <end position="471"/>
    </location>
</feature>
<feature type="repeat" description="WD" evidence="3">
    <location>
        <begin position="2693"/>
        <end position="2730"/>
    </location>
</feature>
<feature type="region of interest" description="Disordered" evidence="4">
    <location>
        <begin position="1921"/>
        <end position="1944"/>
    </location>
</feature>
<reference evidence="6" key="1">
    <citation type="submission" date="2020-06" db="EMBL/GenBank/DDBJ databases">
        <authorList>
            <consortium name="Plant Systems Biology data submission"/>
        </authorList>
    </citation>
    <scope>NUCLEOTIDE SEQUENCE</scope>
    <source>
        <strain evidence="6">D6</strain>
    </source>
</reference>
<feature type="compositionally biased region" description="Polar residues" evidence="4">
    <location>
        <begin position="118"/>
        <end position="128"/>
    </location>
</feature>
<name>A0A9N8E293_9STRA</name>
<feature type="compositionally biased region" description="Low complexity" evidence="4">
    <location>
        <begin position="1007"/>
        <end position="1019"/>
    </location>
</feature>
<feature type="region of interest" description="Disordered" evidence="4">
    <location>
        <begin position="551"/>
        <end position="675"/>
    </location>
</feature>
<feature type="region of interest" description="Disordered" evidence="4">
    <location>
        <begin position="1"/>
        <end position="383"/>
    </location>
</feature>
<protein>
    <submittedName>
        <fullName evidence="6">DENN domain-containing protein 5B</fullName>
    </submittedName>
</protein>
<feature type="region of interest" description="Disordered" evidence="4">
    <location>
        <begin position="895"/>
        <end position="940"/>
    </location>
</feature>
<feature type="region of interest" description="Disordered" evidence="4">
    <location>
        <begin position="1328"/>
        <end position="1355"/>
    </location>
</feature>
<feature type="compositionally biased region" description="Low complexity" evidence="4">
    <location>
        <begin position="399"/>
        <end position="416"/>
    </location>
</feature>
<evidence type="ECO:0000259" key="5">
    <source>
        <dbReference type="PROSITE" id="PS50211"/>
    </source>
</evidence>